<dbReference type="PROSITE" id="PS50977">
    <property type="entry name" value="HTH_TETR_2"/>
    <property type="match status" value="1"/>
</dbReference>
<evidence type="ECO:0000256" key="3">
    <source>
        <dbReference type="SAM" id="MobiDB-lite"/>
    </source>
</evidence>
<dbReference type="Pfam" id="PF00440">
    <property type="entry name" value="TetR_N"/>
    <property type="match status" value="1"/>
</dbReference>
<feature type="domain" description="HTH tetR-type" evidence="4">
    <location>
        <begin position="9"/>
        <end position="69"/>
    </location>
</feature>
<reference evidence="5 6" key="1">
    <citation type="journal article" date="2021" name="Microorganisms">
        <title>Acidisoma silvae sp. nov. and Acidisomacellulosilytica sp. nov., Two Acidophilic Bacteria Isolated from Decaying Wood, Hydrolyzing Cellulose and Producing Poly-3-hydroxybutyrate.</title>
        <authorList>
            <person name="Mieszkin S."/>
            <person name="Pouder E."/>
            <person name="Uroz S."/>
            <person name="Simon-Colin C."/>
            <person name="Alain K."/>
        </authorList>
    </citation>
    <scope>NUCLEOTIDE SEQUENCE [LARGE SCALE GENOMIC DNA]</scope>
    <source>
        <strain evidence="5 6">HW T5.17</strain>
    </source>
</reference>
<dbReference type="InterPro" id="IPR041479">
    <property type="entry name" value="TetR_CgmR_C"/>
</dbReference>
<dbReference type="RefSeq" id="WP_227306778.1">
    <property type="nucleotide sequence ID" value="NZ_JAESVA010000002.1"/>
</dbReference>
<dbReference type="EMBL" id="JAESVA010000002">
    <property type="protein sequence ID" value="MCB8880173.1"/>
    <property type="molecule type" value="Genomic_DNA"/>
</dbReference>
<dbReference type="PANTHER" id="PTHR30055:SF148">
    <property type="entry name" value="TETR-FAMILY TRANSCRIPTIONAL REGULATOR"/>
    <property type="match status" value="1"/>
</dbReference>
<evidence type="ECO:0000313" key="5">
    <source>
        <dbReference type="EMBL" id="MCB8880173.1"/>
    </source>
</evidence>
<evidence type="ECO:0000256" key="1">
    <source>
        <dbReference type="ARBA" id="ARBA00023125"/>
    </source>
</evidence>
<name>A0A964E3P9_9PROT</name>
<evidence type="ECO:0000313" key="6">
    <source>
        <dbReference type="Proteomes" id="UP000721844"/>
    </source>
</evidence>
<dbReference type="Gene3D" id="1.10.357.10">
    <property type="entry name" value="Tetracycline Repressor, domain 2"/>
    <property type="match status" value="1"/>
</dbReference>
<dbReference type="GO" id="GO:0000976">
    <property type="term" value="F:transcription cis-regulatory region binding"/>
    <property type="evidence" value="ECO:0007669"/>
    <property type="project" value="TreeGrafter"/>
</dbReference>
<gene>
    <name evidence="5" type="ORF">ACELLULO517_08005</name>
</gene>
<accession>A0A964E3P9</accession>
<dbReference type="InterPro" id="IPR009057">
    <property type="entry name" value="Homeodomain-like_sf"/>
</dbReference>
<keyword evidence="6" id="KW-1185">Reference proteome</keyword>
<proteinExistence type="predicted"/>
<sequence>MVENSLRSQRTREAAIAAALAIVTRDGATKLTIDAIARESGVSKGGVLHHFRTKEAVLKALFEHQIESGTALIQSLLDGMASNQPERHLAAQIAAFRIAVSHPTSASFAIATAMADSPELLAGIRENDAKRIEIVKAEAADPTIALVRWSAAMGLALSEILGLSPVSAQERERLFDYLQDDRQWSQSPKPVPAKTRAHQALSSSRP</sequence>
<dbReference type="InterPro" id="IPR050109">
    <property type="entry name" value="HTH-type_TetR-like_transc_reg"/>
</dbReference>
<dbReference type="AlphaFoldDB" id="A0A964E3P9"/>
<dbReference type="GO" id="GO:0003700">
    <property type="term" value="F:DNA-binding transcription factor activity"/>
    <property type="evidence" value="ECO:0007669"/>
    <property type="project" value="TreeGrafter"/>
</dbReference>
<comment type="caution">
    <text evidence="5">The sequence shown here is derived from an EMBL/GenBank/DDBJ whole genome shotgun (WGS) entry which is preliminary data.</text>
</comment>
<dbReference type="InterPro" id="IPR001647">
    <property type="entry name" value="HTH_TetR"/>
</dbReference>
<feature type="DNA-binding region" description="H-T-H motif" evidence="2">
    <location>
        <begin position="32"/>
        <end position="51"/>
    </location>
</feature>
<dbReference type="Pfam" id="PF17937">
    <property type="entry name" value="TetR_C_28"/>
    <property type="match status" value="1"/>
</dbReference>
<dbReference type="PRINTS" id="PR00455">
    <property type="entry name" value="HTHTETR"/>
</dbReference>
<dbReference type="Proteomes" id="UP000721844">
    <property type="component" value="Unassembled WGS sequence"/>
</dbReference>
<dbReference type="SUPFAM" id="SSF46689">
    <property type="entry name" value="Homeodomain-like"/>
    <property type="match status" value="1"/>
</dbReference>
<evidence type="ECO:0000259" key="4">
    <source>
        <dbReference type="PROSITE" id="PS50977"/>
    </source>
</evidence>
<feature type="region of interest" description="Disordered" evidence="3">
    <location>
        <begin position="183"/>
        <end position="206"/>
    </location>
</feature>
<protein>
    <submittedName>
        <fullName evidence="5">TetR family transcriptional regulator</fullName>
    </submittedName>
</protein>
<evidence type="ECO:0000256" key="2">
    <source>
        <dbReference type="PROSITE-ProRule" id="PRU00335"/>
    </source>
</evidence>
<keyword evidence="1 2" id="KW-0238">DNA-binding</keyword>
<dbReference type="PANTHER" id="PTHR30055">
    <property type="entry name" value="HTH-TYPE TRANSCRIPTIONAL REGULATOR RUTR"/>
    <property type="match status" value="1"/>
</dbReference>
<organism evidence="5 6">
    <name type="scientific">Acidisoma cellulosilyticum</name>
    <dbReference type="NCBI Taxonomy" id="2802395"/>
    <lineage>
        <taxon>Bacteria</taxon>
        <taxon>Pseudomonadati</taxon>
        <taxon>Pseudomonadota</taxon>
        <taxon>Alphaproteobacteria</taxon>
        <taxon>Acetobacterales</taxon>
        <taxon>Acidocellaceae</taxon>
        <taxon>Acidisoma</taxon>
    </lineage>
</organism>